<evidence type="ECO:0000256" key="2">
    <source>
        <dbReference type="ARBA" id="ARBA00022729"/>
    </source>
</evidence>
<keyword evidence="8" id="KW-1185">Reference proteome</keyword>
<gene>
    <name evidence="7" type="ORF">MJB10_17825</name>
</gene>
<dbReference type="PANTHER" id="PTHR43649:SF33">
    <property type="entry name" value="POLYGALACTURONAN_RHAMNOGALACTURONAN-BINDING PROTEIN YTCQ"/>
    <property type="match status" value="1"/>
</dbReference>
<dbReference type="InterPro" id="IPR006059">
    <property type="entry name" value="SBP"/>
</dbReference>
<sequence>MSKLKLLSTALSMMIVGLTGCSAANTANTDASASKETPTVTIMSIRDINYEDNNPINQELAKRTGIQAKWIWVPSSEYQTKLNTMIASNDLPDIIYYDSPSKLVEMANNNVIIPLDDLLKQHGKHILENKGDYLKGAATVNGKVFGIPQARDIGGESLAIRKDWMDKLGLKTPGTLEEYYIALKAFKEKDPDGNGKQDTIPLGLTLDYPNTFNHIFGAFGISMDWNRERGQYIDGKVLPAILQPGFLDAIKYYNKLYNEGLVEPEFSTIKGVPEYTKLWTGNMGSFNFQPPGTTQNWLARYTENPKPVFAYTVIKGTGGIGGQIKKYNEDGPFVSITSKSKNPTAAMKLMDYLISPEGDQLIFCGLEGTHYKMVNGQCQKLEPYTDPAKIADQGVAIYYGLMYRVKGMEFQNFNDVTKEGIQVALNNTLKDPHLRQIPEVELNQGKIMTDIVKEFVASAVTSKGNLDQMYESYKKKYMDAGGTKWIEQATEIYKKENNIK</sequence>
<organism evidence="7 8">
    <name type="scientific">Paenibacillus roseopurpureus</name>
    <dbReference type="NCBI Taxonomy" id="2918901"/>
    <lineage>
        <taxon>Bacteria</taxon>
        <taxon>Bacillati</taxon>
        <taxon>Bacillota</taxon>
        <taxon>Bacilli</taxon>
        <taxon>Bacillales</taxon>
        <taxon>Paenibacillaceae</taxon>
        <taxon>Paenibacillus</taxon>
    </lineage>
</organism>
<dbReference type="Pfam" id="PF01547">
    <property type="entry name" value="SBP_bac_1"/>
    <property type="match status" value="1"/>
</dbReference>
<keyword evidence="2 6" id="KW-0732">Signal</keyword>
<dbReference type="Gene3D" id="3.40.190.10">
    <property type="entry name" value="Periplasmic binding protein-like II"/>
    <property type="match status" value="2"/>
</dbReference>
<feature type="chain" id="PRO_5041700261" evidence="6">
    <location>
        <begin position="24"/>
        <end position="500"/>
    </location>
</feature>
<name>A0AA96LKZ4_9BACL</name>
<keyword evidence="4" id="KW-0564">Palmitate</keyword>
<evidence type="ECO:0000256" key="3">
    <source>
        <dbReference type="ARBA" id="ARBA00023136"/>
    </source>
</evidence>
<evidence type="ECO:0000256" key="6">
    <source>
        <dbReference type="SAM" id="SignalP"/>
    </source>
</evidence>
<dbReference type="SUPFAM" id="SSF53850">
    <property type="entry name" value="Periplasmic binding protein-like II"/>
    <property type="match status" value="1"/>
</dbReference>
<accession>A0AA96LKZ4</accession>
<evidence type="ECO:0000256" key="5">
    <source>
        <dbReference type="ARBA" id="ARBA00023288"/>
    </source>
</evidence>
<feature type="signal peptide" evidence="6">
    <location>
        <begin position="1"/>
        <end position="23"/>
    </location>
</feature>
<keyword evidence="5" id="KW-0449">Lipoprotein</keyword>
<dbReference type="PROSITE" id="PS51257">
    <property type="entry name" value="PROKAR_LIPOPROTEIN"/>
    <property type="match status" value="1"/>
</dbReference>
<keyword evidence="3" id="KW-0472">Membrane</keyword>
<evidence type="ECO:0000313" key="8">
    <source>
        <dbReference type="Proteomes" id="UP001304650"/>
    </source>
</evidence>
<dbReference type="Proteomes" id="UP001304650">
    <property type="component" value="Chromosome"/>
</dbReference>
<dbReference type="RefSeq" id="WP_314796844.1">
    <property type="nucleotide sequence ID" value="NZ_CP130319.1"/>
</dbReference>
<dbReference type="KEGG" id="proo:MJB10_17825"/>
<protein>
    <submittedName>
        <fullName evidence="7">Extracellular solute-binding protein</fullName>
    </submittedName>
</protein>
<evidence type="ECO:0000313" key="7">
    <source>
        <dbReference type="EMBL" id="WNR42968.1"/>
    </source>
</evidence>
<dbReference type="EMBL" id="CP130319">
    <property type="protein sequence ID" value="WNR42968.1"/>
    <property type="molecule type" value="Genomic_DNA"/>
</dbReference>
<dbReference type="InterPro" id="IPR050490">
    <property type="entry name" value="Bact_solute-bd_prot1"/>
</dbReference>
<dbReference type="PANTHER" id="PTHR43649">
    <property type="entry name" value="ARABINOSE-BINDING PROTEIN-RELATED"/>
    <property type="match status" value="1"/>
</dbReference>
<proteinExistence type="predicted"/>
<evidence type="ECO:0000256" key="4">
    <source>
        <dbReference type="ARBA" id="ARBA00023139"/>
    </source>
</evidence>
<dbReference type="AlphaFoldDB" id="A0AA96LKZ4"/>
<reference evidence="7" key="1">
    <citation type="submission" date="2022-02" db="EMBL/GenBank/DDBJ databases">
        <title>Paenibacillus sp. MBLB1832 Whole Genome Shotgun Sequencing.</title>
        <authorList>
            <person name="Hwang C.Y."/>
            <person name="Cho E.-S."/>
            <person name="Seo M.-J."/>
        </authorList>
    </citation>
    <scope>NUCLEOTIDE SEQUENCE</scope>
    <source>
        <strain evidence="7">MBLB1832</strain>
    </source>
</reference>
<evidence type="ECO:0000256" key="1">
    <source>
        <dbReference type="ARBA" id="ARBA00022475"/>
    </source>
</evidence>
<keyword evidence="1" id="KW-1003">Cell membrane</keyword>